<feature type="region of interest" description="Disordered" evidence="1">
    <location>
        <begin position="1"/>
        <end position="27"/>
    </location>
</feature>
<organism evidence="2 3">
    <name type="scientific">Aspergillus pseudoviridinutans</name>
    <dbReference type="NCBI Taxonomy" id="1517512"/>
    <lineage>
        <taxon>Eukaryota</taxon>
        <taxon>Fungi</taxon>
        <taxon>Dikarya</taxon>
        <taxon>Ascomycota</taxon>
        <taxon>Pezizomycotina</taxon>
        <taxon>Eurotiomycetes</taxon>
        <taxon>Eurotiomycetidae</taxon>
        <taxon>Eurotiales</taxon>
        <taxon>Aspergillaceae</taxon>
        <taxon>Aspergillus</taxon>
        <taxon>Aspergillus subgen. Fumigati</taxon>
    </lineage>
</organism>
<dbReference type="RefSeq" id="XP_043155760.1">
    <property type="nucleotide sequence ID" value="XM_043299825.1"/>
</dbReference>
<feature type="region of interest" description="Disordered" evidence="1">
    <location>
        <begin position="127"/>
        <end position="217"/>
    </location>
</feature>
<protein>
    <submittedName>
        <fullName evidence="2">Uncharacterized protein</fullName>
    </submittedName>
</protein>
<keyword evidence="3" id="KW-1185">Reference proteome</keyword>
<dbReference type="EMBL" id="BHVY01000003">
    <property type="protein sequence ID" value="GIJ85013.1"/>
    <property type="molecule type" value="Genomic_DNA"/>
</dbReference>
<evidence type="ECO:0000313" key="3">
    <source>
        <dbReference type="Proteomes" id="UP001043456"/>
    </source>
</evidence>
<name>A0A9P3ETF5_9EURO</name>
<dbReference type="AlphaFoldDB" id="A0A9P3ETF5"/>
<reference evidence="2 3" key="1">
    <citation type="submission" date="2018-10" db="EMBL/GenBank/DDBJ databases">
        <title>Pan-genome distribution and transcriptional activeness of fungal secondary metabolism genes in Aspergillus section Fumigati.</title>
        <authorList>
            <person name="Takahashi H."/>
            <person name="Umemura M."/>
            <person name="Ninomiya A."/>
            <person name="Kusuya Y."/>
            <person name="Urayama S."/>
            <person name="Shimizu M."/>
            <person name="Watanabe A."/>
            <person name="Kamei K."/>
            <person name="Yaguchi T."/>
            <person name="Hagiwara D."/>
        </authorList>
    </citation>
    <scope>NUCLEOTIDE SEQUENCE [LARGE SCALE GENOMIC DNA]</scope>
    <source>
        <strain evidence="2 3">IFM 55266</strain>
    </source>
</reference>
<proteinExistence type="predicted"/>
<sequence>MNSIQNHADVGQECDENAPPADRDEGSHRCFEDRFSVLQHLYGDKDPGAWGPQGASMSSKTGLQDLLVQLARFYRANEASISADQVSKCLELLPATESSALDRLFSLLLHRKTNRFISCHSSPARRADVPSVSARAQQSSPIPHARQQRSPEVHPARSLIPEANDCPEDVSFGRPRPEESVPCSQSTSPCSDIDDQNTTATTPAISPTPPATGPPTPLHVAAEDDTFSTITFSPRIRRLLEDCKTDRGGFLRAIGEAKAAFPTGQGWEAAIATKEDNADMRDCMKIYHRFECYNIYRHVVEAGFHTGTHWIRDLRTALANKLCQEFPHRFHNQKAANKSLNWVDHGCKYREWADNFRNNPTDLGYLIALPLDVPHSAYTSRCTKERKLASVIKLKSLGIDDLVRDLELSALGDHIAATLRDMTGRKRKDVPGEIMPGSRKSPRMTSSPSRLPSNALAAQPGQNPTPPESLAASTDGNNTLNPLGQPTSISICRSIADDYAVPYNDPFNNINLSPSPYAGLLDNAGYNAALDQLDELYRDANYTDNLSQFRTTPPIHVQHTNFFS</sequence>
<gene>
    <name evidence="2" type="ORF">Asppvi_003868</name>
</gene>
<dbReference type="OrthoDB" id="5152914at2759"/>
<feature type="compositionally biased region" description="Polar residues" evidence="1">
    <location>
        <begin position="443"/>
        <end position="452"/>
    </location>
</feature>
<comment type="caution">
    <text evidence="2">The sequence shown here is derived from an EMBL/GenBank/DDBJ whole genome shotgun (WGS) entry which is preliminary data.</text>
</comment>
<feature type="compositionally biased region" description="Pro residues" evidence="1">
    <location>
        <begin position="206"/>
        <end position="217"/>
    </location>
</feature>
<feature type="compositionally biased region" description="Polar residues" evidence="1">
    <location>
        <begin position="471"/>
        <end position="484"/>
    </location>
</feature>
<dbReference type="Proteomes" id="UP001043456">
    <property type="component" value="Unassembled WGS sequence"/>
</dbReference>
<feature type="region of interest" description="Disordered" evidence="1">
    <location>
        <begin position="422"/>
        <end position="484"/>
    </location>
</feature>
<dbReference type="GeneID" id="67002480"/>
<evidence type="ECO:0000313" key="2">
    <source>
        <dbReference type="EMBL" id="GIJ85013.1"/>
    </source>
</evidence>
<evidence type="ECO:0000256" key="1">
    <source>
        <dbReference type="SAM" id="MobiDB-lite"/>
    </source>
</evidence>
<accession>A0A9P3ETF5</accession>